<dbReference type="Proteomes" id="UP001138961">
    <property type="component" value="Unassembled WGS sequence"/>
</dbReference>
<dbReference type="SUPFAM" id="SSF56784">
    <property type="entry name" value="HAD-like"/>
    <property type="match status" value="1"/>
</dbReference>
<dbReference type="NCBIfam" id="TIGR01549">
    <property type="entry name" value="HAD-SF-IA-v1"/>
    <property type="match status" value="1"/>
</dbReference>
<evidence type="ECO:0000313" key="1">
    <source>
        <dbReference type="EMBL" id="MCB5200546.1"/>
    </source>
</evidence>
<dbReference type="PROSITE" id="PS01228">
    <property type="entry name" value="COF_1"/>
    <property type="match status" value="1"/>
</dbReference>
<gene>
    <name evidence="1" type="ORF">LGQ03_14995</name>
</gene>
<dbReference type="PANTHER" id="PTHR43434">
    <property type="entry name" value="PHOSPHOGLYCOLATE PHOSPHATASE"/>
    <property type="match status" value="1"/>
</dbReference>
<dbReference type="EMBL" id="JAJATZ010000009">
    <property type="protein sequence ID" value="MCB5200546.1"/>
    <property type="molecule type" value="Genomic_DNA"/>
</dbReference>
<keyword evidence="1" id="KW-0378">Hydrolase</keyword>
<dbReference type="SFLD" id="SFLDS00003">
    <property type="entry name" value="Haloacid_Dehalogenase"/>
    <property type="match status" value="1"/>
</dbReference>
<dbReference type="InterPro" id="IPR041492">
    <property type="entry name" value="HAD_2"/>
</dbReference>
<dbReference type="Pfam" id="PF13419">
    <property type="entry name" value="HAD_2"/>
    <property type="match status" value="1"/>
</dbReference>
<accession>A0ABS8BXS3</accession>
<dbReference type="Gene3D" id="3.40.50.1000">
    <property type="entry name" value="HAD superfamily/HAD-like"/>
    <property type="match status" value="1"/>
</dbReference>
<dbReference type="InterPro" id="IPR050155">
    <property type="entry name" value="HAD-like_hydrolase_sf"/>
</dbReference>
<proteinExistence type="predicted"/>
<dbReference type="PANTHER" id="PTHR43434:SF24">
    <property type="entry name" value="HYDROLASE-RELATED"/>
    <property type="match status" value="1"/>
</dbReference>
<dbReference type="InterPro" id="IPR006439">
    <property type="entry name" value="HAD-SF_hydro_IA"/>
</dbReference>
<dbReference type="GO" id="GO:0016787">
    <property type="term" value="F:hydrolase activity"/>
    <property type="evidence" value="ECO:0007669"/>
    <property type="project" value="UniProtKB-KW"/>
</dbReference>
<keyword evidence="2" id="KW-1185">Reference proteome</keyword>
<dbReference type="InterPro" id="IPR023214">
    <property type="entry name" value="HAD_sf"/>
</dbReference>
<dbReference type="InterPro" id="IPR023198">
    <property type="entry name" value="PGP-like_dom2"/>
</dbReference>
<reference evidence="1" key="1">
    <citation type="submission" date="2021-10" db="EMBL/GenBank/DDBJ databases">
        <title>Loktanella gaetbuli sp. nov., isolated from a tidal flat.</title>
        <authorList>
            <person name="Park S."/>
            <person name="Yoon J.-H."/>
        </authorList>
    </citation>
    <scope>NUCLEOTIDE SEQUENCE</scope>
    <source>
        <strain evidence="1">TSTF-M6</strain>
    </source>
</reference>
<dbReference type="NCBIfam" id="TIGR01509">
    <property type="entry name" value="HAD-SF-IA-v3"/>
    <property type="match status" value="1"/>
</dbReference>
<dbReference type="InterPro" id="IPR036412">
    <property type="entry name" value="HAD-like_sf"/>
</dbReference>
<organism evidence="1 2">
    <name type="scientific">Loktanella gaetbuli</name>
    <dbReference type="NCBI Taxonomy" id="2881335"/>
    <lineage>
        <taxon>Bacteria</taxon>
        <taxon>Pseudomonadati</taxon>
        <taxon>Pseudomonadota</taxon>
        <taxon>Alphaproteobacteria</taxon>
        <taxon>Rhodobacterales</taxon>
        <taxon>Roseobacteraceae</taxon>
        <taxon>Loktanella</taxon>
    </lineage>
</organism>
<evidence type="ECO:0000313" key="2">
    <source>
        <dbReference type="Proteomes" id="UP001138961"/>
    </source>
</evidence>
<dbReference type="RefSeq" id="WP_226749059.1">
    <property type="nucleotide sequence ID" value="NZ_JAJATZ010000009.1"/>
</dbReference>
<dbReference type="SFLD" id="SFLDG01129">
    <property type="entry name" value="C1.5:_HAD__Beta-PGM__Phosphata"/>
    <property type="match status" value="1"/>
</dbReference>
<protein>
    <submittedName>
        <fullName evidence="1">HAD-IA family hydrolase</fullName>
    </submittedName>
</protein>
<dbReference type="Gene3D" id="1.10.150.240">
    <property type="entry name" value="Putative phosphatase, domain 2"/>
    <property type="match status" value="1"/>
</dbReference>
<dbReference type="SFLD" id="SFLDG01135">
    <property type="entry name" value="C1.5.6:_HAD__Beta-PGM__Phospha"/>
    <property type="match status" value="1"/>
</dbReference>
<sequence>MDLRLVIFDVDGTLVNSRAAIVHAMRAGFAAVGRDYPGDAACLRGVGLSVDVMFRALVPDAPDTELVALRSAYQQAYYDHRASLGSEAMAPFYDGARDALDRFRAQDTLLMAAATGKSLRGMQAMIADHGLEGYFQSVQTADHHPSKPHPSMIHQVLSDTGVDPARAVMVGDTSFDMQMGRAAGVATIGVSWGYHPAEALDADQIITDFAQLDAAVDALTGGHP</sequence>
<comment type="caution">
    <text evidence="1">The sequence shown here is derived from an EMBL/GenBank/DDBJ whole genome shotgun (WGS) entry which is preliminary data.</text>
</comment>
<name>A0ABS8BXS3_9RHOB</name>